<dbReference type="InterPro" id="IPR043519">
    <property type="entry name" value="NT_sf"/>
</dbReference>
<dbReference type="STRING" id="930990.A0A067MLR2"/>
<gene>
    <name evidence="3" type="ORF">BOTBODRAFT_238243</name>
</gene>
<dbReference type="PANTHER" id="PTHR12271">
    <property type="entry name" value="POLY A POLYMERASE CID PAP -RELATED"/>
    <property type="match status" value="1"/>
</dbReference>
<keyword evidence="4" id="KW-1185">Reference proteome</keyword>
<feature type="region of interest" description="Disordered" evidence="1">
    <location>
        <begin position="341"/>
        <end position="498"/>
    </location>
</feature>
<proteinExistence type="predicted"/>
<dbReference type="InParanoid" id="A0A067MLR2"/>
<dbReference type="GO" id="GO:0031123">
    <property type="term" value="P:RNA 3'-end processing"/>
    <property type="evidence" value="ECO:0007669"/>
    <property type="project" value="TreeGrafter"/>
</dbReference>
<dbReference type="HOGENOM" id="CLU_547445_0_0_1"/>
<accession>A0A067MLR2</accession>
<reference evidence="4" key="1">
    <citation type="journal article" date="2014" name="Proc. Natl. Acad. Sci. U.S.A.">
        <title>Extensive sampling of basidiomycete genomes demonstrates inadequacy of the white-rot/brown-rot paradigm for wood decay fungi.</title>
        <authorList>
            <person name="Riley R."/>
            <person name="Salamov A.A."/>
            <person name="Brown D.W."/>
            <person name="Nagy L.G."/>
            <person name="Floudas D."/>
            <person name="Held B.W."/>
            <person name="Levasseur A."/>
            <person name="Lombard V."/>
            <person name="Morin E."/>
            <person name="Otillar R."/>
            <person name="Lindquist E.A."/>
            <person name="Sun H."/>
            <person name="LaButti K.M."/>
            <person name="Schmutz J."/>
            <person name="Jabbour D."/>
            <person name="Luo H."/>
            <person name="Baker S.E."/>
            <person name="Pisabarro A.G."/>
            <person name="Walton J.D."/>
            <person name="Blanchette R.A."/>
            <person name="Henrissat B."/>
            <person name="Martin F."/>
            <person name="Cullen D."/>
            <person name="Hibbett D.S."/>
            <person name="Grigoriev I.V."/>
        </authorList>
    </citation>
    <scope>NUCLEOTIDE SEQUENCE [LARGE SCALE GENOMIC DNA]</scope>
    <source>
        <strain evidence="4">FD-172 SS1</strain>
    </source>
</reference>
<dbReference type="SUPFAM" id="SSF81301">
    <property type="entry name" value="Nucleotidyltransferase"/>
    <property type="match status" value="1"/>
</dbReference>
<dbReference type="Proteomes" id="UP000027195">
    <property type="component" value="Unassembled WGS sequence"/>
</dbReference>
<dbReference type="Pfam" id="PF22600">
    <property type="entry name" value="MTPAP-like_central"/>
    <property type="match status" value="1"/>
</dbReference>
<dbReference type="PANTHER" id="PTHR12271:SF40">
    <property type="entry name" value="POLY(A) RNA POLYMERASE GLD2"/>
    <property type="match status" value="1"/>
</dbReference>
<dbReference type="SUPFAM" id="SSF81631">
    <property type="entry name" value="PAP/OAS1 substrate-binding domain"/>
    <property type="match status" value="1"/>
</dbReference>
<dbReference type="OrthoDB" id="2274644at2759"/>
<evidence type="ECO:0000259" key="2">
    <source>
        <dbReference type="Pfam" id="PF22600"/>
    </source>
</evidence>
<evidence type="ECO:0000313" key="3">
    <source>
        <dbReference type="EMBL" id="KDQ16693.1"/>
    </source>
</evidence>
<dbReference type="AlphaFoldDB" id="A0A067MLR2"/>
<feature type="domain" description="Poly(A) RNA polymerase mitochondrial-like central palm" evidence="2">
    <location>
        <begin position="136"/>
        <end position="278"/>
    </location>
</feature>
<dbReference type="EMBL" id="KL198026">
    <property type="protein sequence ID" value="KDQ16693.1"/>
    <property type="molecule type" value="Genomic_DNA"/>
</dbReference>
<protein>
    <recommendedName>
        <fullName evidence="2">Poly(A) RNA polymerase mitochondrial-like central palm domain-containing protein</fullName>
    </recommendedName>
</protein>
<feature type="region of interest" description="Disordered" evidence="1">
    <location>
        <begin position="1"/>
        <end position="61"/>
    </location>
</feature>
<sequence>MKHVVSIRSGGLRRRQRLPENPYRKAKPEAQESTAEQPAPAEKEAKVTAEPPSTQESEDGWVEPEEWVNAKFVVQNPFVLTYNHGSTVKGPEVDRFYSLTRVSFEKLESGMPLSSILGADLPSRHFTEPLHPSLAVDIRNLFDSMQPPTDVLNARNRTLARLKRIIQSNFGNGYDVACFGSTVYGVDSPTSDLDVVIIDKARSDGFAPAINLKRLPRIYDVLHLAAIFRREGFVKVSSVPWASVPIVKLTDPDTGLQVDINVNDQLGLCNTILLRCYCALIPSLRPLVSLIKRWAKSHGLNDPGAQNGPATFSSYCLVLMTVGLLQSKGIAPSLQQGFEDIPEGDGGFWMRTGGQGQKKKKPPGRKAEEKGKQAEGKGKQVEGGGKQMEGKVKQAGGDGNDEAVAGASTQAVKAGGAGSRGGGTRNRRRDGQGKSADGPSRRSGNANPPAKSGGENRRRTRNPKAPPASSGKAGSQRNGVGAVERGPMLNNTQAAQGQ</sequence>
<name>A0A067MLR2_BOTB1</name>
<dbReference type="Gene3D" id="1.10.1410.10">
    <property type="match status" value="1"/>
</dbReference>
<dbReference type="GO" id="GO:0010605">
    <property type="term" value="P:negative regulation of macromolecule metabolic process"/>
    <property type="evidence" value="ECO:0007669"/>
    <property type="project" value="UniProtKB-ARBA"/>
</dbReference>
<dbReference type="InterPro" id="IPR054708">
    <property type="entry name" value="MTPAP-like_central"/>
</dbReference>
<feature type="compositionally biased region" description="Gly residues" evidence="1">
    <location>
        <begin position="415"/>
        <end position="424"/>
    </location>
</feature>
<dbReference type="GO" id="GO:0016779">
    <property type="term" value="F:nucleotidyltransferase activity"/>
    <property type="evidence" value="ECO:0007669"/>
    <property type="project" value="UniProtKB-ARBA"/>
</dbReference>
<feature type="compositionally biased region" description="Basic residues" evidence="1">
    <location>
        <begin position="1"/>
        <end position="16"/>
    </location>
</feature>
<dbReference type="CDD" id="cd05402">
    <property type="entry name" value="NT_PAP_TUTase"/>
    <property type="match status" value="1"/>
</dbReference>
<dbReference type="Gene3D" id="3.30.460.10">
    <property type="entry name" value="Beta Polymerase, domain 2"/>
    <property type="match status" value="1"/>
</dbReference>
<organism evidence="3 4">
    <name type="scientific">Botryobasidium botryosum (strain FD-172 SS1)</name>
    <dbReference type="NCBI Taxonomy" id="930990"/>
    <lineage>
        <taxon>Eukaryota</taxon>
        <taxon>Fungi</taxon>
        <taxon>Dikarya</taxon>
        <taxon>Basidiomycota</taxon>
        <taxon>Agaricomycotina</taxon>
        <taxon>Agaricomycetes</taxon>
        <taxon>Cantharellales</taxon>
        <taxon>Botryobasidiaceae</taxon>
        <taxon>Botryobasidium</taxon>
    </lineage>
</organism>
<feature type="compositionally biased region" description="Basic and acidic residues" evidence="1">
    <location>
        <begin position="365"/>
        <end position="380"/>
    </location>
</feature>
<evidence type="ECO:0000256" key="1">
    <source>
        <dbReference type="SAM" id="MobiDB-lite"/>
    </source>
</evidence>
<evidence type="ECO:0000313" key="4">
    <source>
        <dbReference type="Proteomes" id="UP000027195"/>
    </source>
</evidence>
<feature type="compositionally biased region" description="Polar residues" evidence="1">
    <location>
        <begin position="489"/>
        <end position="498"/>
    </location>
</feature>